<evidence type="ECO:0000256" key="1">
    <source>
        <dbReference type="ARBA" id="ARBA00023002"/>
    </source>
</evidence>
<comment type="caution">
    <text evidence="2">The sequence shown here is derived from an EMBL/GenBank/DDBJ whole genome shotgun (WGS) entry which is preliminary data.</text>
</comment>
<keyword evidence="3" id="KW-1185">Reference proteome</keyword>
<proteinExistence type="predicted"/>
<dbReference type="EMBL" id="JBFXLU010000345">
    <property type="protein sequence ID" value="KAL2829081.1"/>
    <property type="molecule type" value="Genomic_DNA"/>
</dbReference>
<dbReference type="InterPro" id="IPR002347">
    <property type="entry name" value="SDR_fam"/>
</dbReference>
<dbReference type="Pfam" id="PF00106">
    <property type="entry name" value="adh_short"/>
    <property type="match status" value="1"/>
</dbReference>
<evidence type="ECO:0000313" key="2">
    <source>
        <dbReference type="EMBL" id="KAL2829081.1"/>
    </source>
</evidence>
<organism evidence="2 3">
    <name type="scientific">Aspergillus pseudoustus</name>
    <dbReference type="NCBI Taxonomy" id="1810923"/>
    <lineage>
        <taxon>Eukaryota</taxon>
        <taxon>Fungi</taxon>
        <taxon>Dikarya</taxon>
        <taxon>Ascomycota</taxon>
        <taxon>Pezizomycotina</taxon>
        <taxon>Eurotiomycetes</taxon>
        <taxon>Eurotiomycetidae</taxon>
        <taxon>Eurotiales</taxon>
        <taxon>Aspergillaceae</taxon>
        <taxon>Aspergillus</taxon>
        <taxon>Aspergillus subgen. Nidulantes</taxon>
    </lineage>
</organism>
<protein>
    <recommendedName>
        <fullName evidence="4">NAD(P)-binding protein</fullName>
    </recommendedName>
</protein>
<gene>
    <name evidence="2" type="ORF">BJY01DRAFT_228116</name>
</gene>
<reference evidence="2 3" key="1">
    <citation type="submission" date="2024-07" db="EMBL/GenBank/DDBJ databases">
        <title>Section-level genome sequencing and comparative genomics of Aspergillus sections Usti and Cavernicolus.</title>
        <authorList>
            <consortium name="Lawrence Berkeley National Laboratory"/>
            <person name="Nybo J.L."/>
            <person name="Vesth T.C."/>
            <person name="Theobald S."/>
            <person name="Frisvad J.C."/>
            <person name="Larsen T.O."/>
            <person name="Kjaerboelling I."/>
            <person name="Rothschild-Mancinelli K."/>
            <person name="Lyhne E.K."/>
            <person name="Kogle M.E."/>
            <person name="Barry K."/>
            <person name="Clum A."/>
            <person name="Na H."/>
            <person name="Ledsgaard L."/>
            <person name="Lin J."/>
            <person name="Lipzen A."/>
            <person name="Kuo A."/>
            <person name="Riley R."/>
            <person name="Mondo S."/>
            <person name="Labutti K."/>
            <person name="Haridas S."/>
            <person name="Pangalinan J."/>
            <person name="Salamov A.A."/>
            <person name="Simmons B.A."/>
            <person name="Magnuson J.K."/>
            <person name="Chen J."/>
            <person name="Drula E."/>
            <person name="Henrissat B."/>
            <person name="Wiebenga A."/>
            <person name="Lubbers R.J."/>
            <person name="Gomes A.C."/>
            <person name="Makela M.R."/>
            <person name="Stajich J."/>
            <person name="Grigoriev I.V."/>
            <person name="Mortensen U.H."/>
            <person name="De Vries R.P."/>
            <person name="Baker S.E."/>
            <person name="Andersen M.R."/>
        </authorList>
    </citation>
    <scope>NUCLEOTIDE SEQUENCE [LARGE SCALE GENOMIC DNA]</scope>
    <source>
        <strain evidence="2 3">CBS 123904</strain>
    </source>
</reference>
<dbReference type="SUPFAM" id="SSF51735">
    <property type="entry name" value="NAD(P)-binding Rossmann-fold domains"/>
    <property type="match status" value="1"/>
</dbReference>
<accession>A0ABR4IMR8</accession>
<dbReference type="Proteomes" id="UP001610446">
    <property type="component" value="Unassembled WGS sequence"/>
</dbReference>
<dbReference type="PANTHER" id="PTHR43157">
    <property type="entry name" value="PHOSPHATIDYLINOSITOL-GLYCAN BIOSYNTHESIS CLASS F PROTEIN-RELATED"/>
    <property type="match status" value="1"/>
</dbReference>
<dbReference type="PANTHER" id="PTHR43157:SF35">
    <property type="entry name" value="DEHYDROGENASE_REDUCTASE FAMILY PROTEIN, PUTATIVE-RELATED"/>
    <property type="match status" value="1"/>
</dbReference>
<name>A0ABR4IMR8_9EURO</name>
<dbReference type="InterPro" id="IPR036291">
    <property type="entry name" value="NAD(P)-bd_dom_sf"/>
</dbReference>
<keyword evidence="1" id="KW-0560">Oxidoreductase</keyword>
<evidence type="ECO:0008006" key="4">
    <source>
        <dbReference type="Google" id="ProtNLM"/>
    </source>
</evidence>
<evidence type="ECO:0000313" key="3">
    <source>
        <dbReference type="Proteomes" id="UP001610446"/>
    </source>
</evidence>
<dbReference type="Gene3D" id="3.40.50.720">
    <property type="entry name" value="NAD(P)-binding Rossmann-like Domain"/>
    <property type="match status" value="1"/>
</dbReference>
<sequence length="196" mass="21597">MCRGKASMRGIIYKQLFVHAKPLPSSVSLAGATAIVTGSNGGIGFEASRQLLRLGVRHLILAVRSQSRGDTAAAKLREEYPESRRIEVAILDMADYGSINAFLQFCHRLEYVDYVILNAGLQNQTFRRCDKTGHEMAFQVNCLSTGLLALSLATIMKSKKRPNNADPPVLSVVGSDTMWLSRFQPTDQVSSYMDDP</sequence>